<evidence type="ECO:0000313" key="7">
    <source>
        <dbReference type="EMBL" id="KHN35304.1"/>
    </source>
</evidence>
<dbReference type="PANTHER" id="PTHR36766">
    <property type="entry name" value="PLANT BROAD-SPECTRUM MILDEW RESISTANCE PROTEIN RPW8"/>
    <property type="match status" value="1"/>
</dbReference>
<evidence type="ECO:0000256" key="1">
    <source>
        <dbReference type="ARBA" id="ARBA00022737"/>
    </source>
</evidence>
<dbReference type="FunFam" id="3.40.50.300:FF:001091">
    <property type="entry name" value="Probable disease resistance protein At1g61300"/>
    <property type="match status" value="1"/>
</dbReference>
<dbReference type="Pfam" id="PF00931">
    <property type="entry name" value="NB-ARC"/>
    <property type="match status" value="1"/>
</dbReference>
<reference evidence="7" key="1">
    <citation type="submission" date="2014-07" db="EMBL/GenBank/DDBJ databases">
        <title>Identification of a novel salt tolerance gene in wild soybean by whole-genome sequencing.</title>
        <authorList>
            <person name="Lam H.-M."/>
            <person name="Qi X."/>
            <person name="Li M.-W."/>
            <person name="Liu X."/>
            <person name="Xie M."/>
            <person name="Ni M."/>
            <person name="Xu X."/>
        </authorList>
    </citation>
    <scope>NUCLEOTIDE SEQUENCE [LARGE SCALE GENOMIC DNA]</scope>
    <source>
        <tissue evidence="7">Root</tissue>
    </source>
</reference>
<dbReference type="Proteomes" id="UP000053555">
    <property type="component" value="Unassembled WGS sequence"/>
</dbReference>
<dbReference type="InterPro" id="IPR027417">
    <property type="entry name" value="P-loop_NTPase"/>
</dbReference>
<proteinExistence type="predicted"/>
<keyword evidence="4" id="KW-0067">ATP-binding</keyword>
<dbReference type="GO" id="GO:0043531">
    <property type="term" value="F:ADP binding"/>
    <property type="evidence" value="ECO:0007669"/>
    <property type="project" value="InterPro"/>
</dbReference>
<keyword evidence="3" id="KW-0611">Plant defense</keyword>
<dbReference type="InterPro" id="IPR041118">
    <property type="entry name" value="Rx_N"/>
</dbReference>
<name>A0A0B2RSV2_GLYSO</name>
<evidence type="ECO:0000259" key="5">
    <source>
        <dbReference type="Pfam" id="PF00931"/>
    </source>
</evidence>
<evidence type="ECO:0000259" key="6">
    <source>
        <dbReference type="Pfam" id="PF18052"/>
    </source>
</evidence>
<dbReference type="Gene3D" id="1.20.5.4130">
    <property type="match status" value="1"/>
</dbReference>
<keyword evidence="2" id="KW-0547">Nucleotide-binding</keyword>
<organism evidence="7">
    <name type="scientific">Glycine soja</name>
    <name type="common">Wild soybean</name>
    <dbReference type="NCBI Taxonomy" id="3848"/>
    <lineage>
        <taxon>Eukaryota</taxon>
        <taxon>Viridiplantae</taxon>
        <taxon>Streptophyta</taxon>
        <taxon>Embryophyta</taxon>
        <taxon>Tracheophyta</taxon>
        <taxon>Spermatophyta</taxon>
        <taxon>Magnoliopsida</taxon>
        <taxon>eudicotyledons</taxon>
        <taxon>Gunneridae</taxon>
        <taxon>Pentapetalae</taxon>
        <taxon>rosids</taxon>
        <taxon>fabids</taxon>
        <taxon>Fabales</taxon>
        <taxon>Fabaceae</taxon>
        <taxon>Papilionoideae</taxon>
        <taxon>50 kb inversion clade</taxon>
        <taxon>NPAAA clade</taxon>
        <taxon>indigoferoid/millettioid clade</taxon>
        <taxon>Phaseoleae</taxon>
        <taxon>Glycine</taxon>
        <taxon>Glycine subgen. Soja</taxon>
    </lineage>
</organism>
<evidence type="ECO:0000256" key="2">
    <source>
        <dbReference type="ARBA" id="ARBA00022741"/>
    </source>
</evidence>
<gene>
    <name evidence="7" type="ORF">glysoja_039651</name>
</gene>
<dbReference type="PANTHER" id="PTHR36766:SF40">
    <property type="entry name" value="DISEASE RESISTANCE PROTEIN RGA3"/>
    <property type="match status" value="1"/>
</dbReference>
<evidence type="ECO:0000256" key="4">
    <source>
        <dbReference type="ARBA" id="ARBA00022840"/>
    </source>
</evidence>
<evidence type="ECO:0000256" key="3">
    <source>
        <dbReference type="ARBA" id="ARBA00022821"/>
    </source>
</evidence>
<dbReference type="InterPro" id="IPR042197">
    <property type="entry name" value="Apaf_helical"/>
</dbReference>
<dbReference type="EMBL" id="KN648498">
    <property type="protein sequence ID" value="KHN35304.1"/>
    <property type="molecule type" value="Genomic_DNA"/>
</dbReference>
<feature type="domain" description="NB-ARC" evidence="5">
    <location>
        <begin position="185"/>
        <end position="351"/>
    </location>
</feature>
<dbReference type="GO" id="GO:0006952">
    <property type="term" value="P:defense response"/>
    <property type="evidence" value="ECO:0007669"/>
    <property type="project" value="UniProtKB-KW"/>
</dbReference>
<dbReference type="GO" id="GO:0005524">
    <property type="term" value="F:ATP binding"/>
    <property type="evidence" value="ECO:0007669"/>
    <property type="project" value="UniProtKB-KW"/>
</dbReference>
<dbReference type="Gene3D" id="1.10.8.430">
    <property type="entry name" value="Helical domain of apoptotic protease-activating factors"/>
    <property type="match status" value="1"/>
</dbReference>
<dbReference type="InterPro" id="IPR002182">
    <property type="entry name" value="NB-ARC"/>
</dbReference>
<dbReference type="AlphaFoldDB" id="A0A0B2RSV2"/>
<accession>A0A0B2RSV2</accession>
<dbReference type="PRINTS" id="PR00364">
    <property type="entry name" value="DISEASERSIST"/>
</dbReference>
<protein>
    <submittedName>
        <fullName evidence="7">Putative disease resistance RPP13-like protein 1</fullName>
    </submittedName>
</protein>
<keyword evidence="1" id="KW-0677">Repeat</keyword>
<dbReference type="Pfam" id="PF18052">
    <property type="entry name" value="Rx_N"/>
    <property type="match status" value="1"/>
</dbReference>
<dbReference type="SUPFAM" id="SSF52540">
    <property type="entry name" value="P-loop containing nucleoside triphosphate hydrolases"/>
    <property type="match status" value="1"/>
</dbReference>
<sequence>MAAEMVAGALVSTFVQMTIDSLASRFVDYFRGRKLNKKLLSNLKVKLLAIDVLADDAELKQFRDARVRDWLFKAKDVVFEAEDLLEDIDYELSKCQVEAESQPILNKVSNFFKPSSLSSFDKEIESRMEQILDDLDDLESQSGYLGLTRTSGVGVGSGSGSKVLEKLPSTSSVVESDIYGRDDDKKLIFDWISSDTDKKLSILSIVGMGGLGKTTLAQLVYNDPRIVSKFDVKAWICVSEEFDVFNVSRAILDTITDSTDHGRELEIVQRRLKEKLADKKFLLVLDDVWNESGPKWEAVQNALVYGAQGSKILVTTRSEEVASTMGSEQHKLEQLQEDYCWELFAKHAFRDDNLPRDPGCPVIGMKIVKKCKGLPLALKSMGSLLHNKPFAWEWESVLQSEIWELKDSGIVPALALSYHHLPSE</sequence>
<feature type="domain" description="Disease resistance N-terminal" evidence="6">
    <location>
        <begin position="14"/>
        <end position="102"/>
    </location>
</feature>
<dbReference type="Gene3D" id="3.40.50.300">
    <property type="entry name" value="P-loop containing nucleotide triphosphate hydrolases"/>
    <property type="match status" value="1"/>
</dbReference>